<dbReference type="SUPFAM" id="SSF53474">
    <property type="entry name" value="alpha/beta-Hydrolases"/>
    <property type="match status" value="1"/>
</dbReference>
<dbReference type="KEGG" id="nmk:CHR53_27675"/>
<gene>
    <name evidence="2" type="ORF">CHR53_27675</name>
</gene>
<organism evidence="2 3">
    <name type="scientific">Neobacillus mesonae</name>
    <dbReference type="NCBI Taxonomy" id="1193713"/>
    <lineage>
        <taxon>Bacteria</taxon>
        <taxon>Bacillati</taxon>
        <taxon>Bacillota</taxon>
        <taxon>Bacilli</taxon>
        <taxon>Bacillales</taxon>
        <taxon>Bacillaceae</taxon>
        <taxon>Neobacillus</taxon>
    </lineage>
</organism>
<dbReference type="EMBL" id="CP022572">
    <property type="protein sequence ID" value="AZU64707.1"/>
    <property type="molecule type" value="Genomic_DNA"/>
</dbReference>
<dbReference type="OrthoDB" id="2747668at2"/>
<keyword evidence="3" id="KW-1185">Reference proteome</keyword>
<keyword evidence="1" id="KW-0175">Coiled coil</keyword>
<dbReference type="AlphaFoldDB" id="A0A3Q9R1X0"/>
<evidence type="ECO:0000256" key="1">
    <source>
        <dbReference type="SAM" id="Coils"/>
    </source>
</evidence>
<dbReference type="Proteomes" id="UP000282892">
    <property type="component" value="Chromosome"/>
</dbReference>
<dbReference type="InterPro" id="IPR029058">
    <property type="entry name" value="AB_hydrolase_fold"/>
</dbReference>
<reference evidence="2 3" key="1">
    <citation type="submission" date="2017-07" db="EMBL/GenBank/DDBJ databases">
        <title>The complete genome sequence of Bacillus mesonae strain H20-5, an efficient strain improving plant abiotic stress resistance.</title>
        <authorList>
            <person name="Kim S.Y."/>
            <person name="Song H."/>
            <person name="Sang M.K."/>
            <person name="Weon H.-Y."/>
            <person name="Song J."/>
        </authorList>
    </citation>
    <scope>NUCLEOTIDE SEQUENCE [LARGE SCALE GENOMIC DNA]</scope>
    <source>
        <strain evidence="2 3">H20-5</strain>
    </source>
</reference>
<dbReference type="RefSeq" id="WP_127489535.1">
    <property type="nucleotide sequence ID" value="NZ_CP022572.1"/>
</dbReference>
<name>A0A3Q9R1X0_9BACI</name>
<proteinExistence type="predicted"/>
<evidence type="ECO:0000313" key="2">
    <source>
        <dbReference type="EMBL" id="AZU64707.1"/>
    </source>
</evidence>
<protein>
    <submittedName>
        <fullName evidence="2">Uncharacterized protein</fullName>
    </submittedName>
</protein>
<sequence length="690" mass="77744">MNSSTSFKIKYDNDLVELAGYHAYISHRTNDRLKVNGNDYLVVNTRYDHPSGLDAMTVVNDKTGELTIVFAGTADKKDVFTDAQLLSKIIPAQIQAANDYYGDMAAKYGKITNVCGNSLGGATTNAVGVAHPEVKAVTLNPALLPEGIVDPNQSYSNITNYFSIYDVLTKTEMALGLDNRIPGNRYEINNGIPEFSKLATNHTGYLRENDGRQYYTIGQKGQPGYGVIYVDADTHIMTNFWTGKPLYGGSQKIEINEGNLRILEYSLETDVHQQLSRAKEYMKHSLEIVEHETSKFRQRVQKLQETFTDSFENQVGDPIFKGITSTGNMFKFQIDILLTFLNKAEGYCRSLNLILNSPPMELVEHIYHVNISVEHLFDQARGYLNQIKQQIEELTNVFHFLIHEKVPELFKGGADHFADAVVGEINGHYQIIDRNHRKVSKQLSEFTQQVSDTATTFAQRDQALAAAIGSKSSFVAGTIDVQKTNNYHLEASKYMTLRMRLKQVHLDLVFEKLKTTLYKMVLPILITIQKVLSTIESILETTSFTIKNIMTNIVIYGNVKSLVLSLFTDYEDKVRAKVRQALAPLDEAAATVEGVRKGVDRLILHFPRLVNNLRPYIDSALFHPGNYMNLHFYNTAAVNILKDMQLLFKDIVFQLSDEKGLSIEALCKVSKDVLKNMGALEEQVQRVTLT</sequence>
<evidence type="ECO:0000313" key="3">
    <source>
        <dbReference type="Proteomes" id="UP000282892"/>
    </source>
</evidence>
<feature type="coiled-coil region" evidence="1">
    <location>
        <begin position="377"/>
        <end position="404"/>
    </location>
</feature>
<dbReference type="NCBIfam" id="NF047388">
    <property type="entry name" value="SA1320_fam"/>
    <property type="match status" value="1"/>
</dbReference>
<accession>A0A3Q9R1X0</accession>